<keyword evidence="2" id="KW-0547">Nucleotide-binding</keyword>
<organism evidence="6 7">
    <name type="scientific">Monascus purpureus</name>
    <name type="common">Red mold</name>
    <name type="synonym">Monascus anka</name>
    <dbReference type="NCBI Taxonomy" id="5098"/>
    <lineage>
        <taxon>Eukaryota</taxon>
        <taxon>Fungi</taxon>
        <taxon>Dikarya</taxon>
        <taxon>Ascomycota</taxon>
        <taxon>Pezizomycotina</taxon>
        <taxon>Eurotiomycetes</taxon>
        <taxon>Eurotiomycetidae</taxon>
        <taxon>Eurotiales</taxon>
        <taxon>Aspergillaceae</taxon>
        <taxon>Monascus</taxon>
    </lineage>
</organism>
<evidence type="ECO:0000256" key="1">
    <source>
        <dbReference type="ARBA" id="ARBA00010638"/>
    </source>
</evidence>
<dbReference type="STRING" id="5098.A0A507QYK6"/>
<keyword evidence="3" id="KW-0067">ATP-binding</keyword>
<protein>
    <recommendedName>
        <fullName evidence="5">5-formyltetrahydrofolate cyclo-ligase</fullName>
        <ecNumber evidence="5">6.3.3.2</ecNumber>
    </recommendedName>
</protein>
<dbReference type="GO" id="GO:0035999">
    <property type="term" value="P:tetrahydrofolate interconversion"/>
    <property type="evidence" value="ECO:0007669"/>
    <property type="project" value="TreeGrafter"/>
</dbReference>
<dbReference type="AlphaFoldDB" id="A0A507QYK6"/>
<dbReference type="OrthoDB" id="2015992at2759"/>
<evidence type="ECO:0000313" key="7">
    <source>
        <dbReference type="Proteomes" id="UP000319663"/>
    </source>
</evidence>
<evidence type="ECO:0000256" key="2">
    <source>
        <dbReference type="ARBA" id="ARBA00022741"/>
    </source>
</evidence>
<dbReference type="InterPro" id="IPR002698">
    <property type="entry name" value="FTHF_cligase"/>
</dbReference>
<keyword evidence="7" id="KW-1185">Reference proteome</keyword>
<name>A0A507QYK6_MONPU</name>
<evidence type="ECO:0000256" key="4">
    <source>
        <dbReference type="ARBA" id="ARBA00036539"/>
    </source>
</evidence>
<dbReference type="GO" id="GO:0009396">
    <property type="term" value="P:folic acid-containing compound biosynthetic process"/>
    <property type="evidence" value="ECO:0007669"/>
    <property type="project" value="TreeGrafter"/>
</dbReference>
<dbReference type="PANTHER" id="PTHR23407">
    <property type="entry name" value="ATPASE INHIBITOR/5-FORMYLTETRAHYDROFOLATE CYCLO-LIGASE"/>
    <property type="match status" value="1"/>
</dbReference>
<comment type="caution">
    <text evidence="6">The sequence shown here is derived from an EMBL/GenBank/DDBJ whole genome shotgun (WGS) entry which is preliminary data.</text>
</comment>
<comment type="catalytic activity">
    <reaction evidence="4">
        <text>(6S)-5-formyl-5,6,7,8-tetrahydrofolate + ATP = (6R)-5,10-methenyltetrahydrofolate + ADP + phosphate</text>
        <dbReference type="Rhea" id="RHEA:10488"/>
        <dbReference type="ChEBI" id="CHEBI:30616"/>
        <dbReference type="ChEBI" id="CHEBI:43474"/>
        <dbReference type="ChEBI" id="CHEBI:57455"/>
        <dbReference type="ChEBI" id="CHEBI:57457"/>
        <dbReference type="ChEBI" id="CHEBI:456216"/>
        <dbReference type="EC" id="6.3.3.2"/>
    </reaction>
</comment>
<dbReference type="PANTHER" id="PTHR23407:SF1">
    <property type="entry name" value="5-FORMYLTETRAHYDROFOLATE CYCLO-LIGASE"/>
    <property type="match status" value="1"/>
</dbReference>
<accession>A0A507QYK6</accession>
<dbReference type="Proteomes" id="UP000319663">
    <property type="component" value="Unassembled WGS sequence"/>
</dbReference>
<gene>
    <name evidence="6" type="ORF">MPDQ_005638</name>
</gene>
<dbReference type="InterPro" id="IPR037171">
    <property type="entry name" value="NagB/RpiA_transferase-like"/>
</dbReference>
<sequence>MKAPPEILAERFTKRSSREHIRIREMPTFIPDSSTPTVTMAGVQTAKKELRRKMREALRSIPKDSIVSQSGVATNKLLSLPEYRNAKRIGIYLSMPSGELSTTGIVQSALKEGKDVYIPYIHSAVSSLAQQKNSIMDMLALRSLEEFESLEPDNWGIPSLKQSQVSSRKNCFGGYGVSPQEDGKTMNENHGLDLVIMPGMAFDRGFRRLGHGKGYYDHFLTRYSKKEVNSKTNTPKLPFLGERPSYSRTNKEETSLNKIHLVALSLKEQLLPPAEEIPVLEHDWLVDAVIVGDGQFLVHECR</sequence>
<dbReference type="InterPro" id="IPR024185">
    <property type="entry name" value="FTHF_cligase-like_sf"/>
</dbReference>
<dbReference type="SUPFAM" id="SSF100950">
    <property type="entry name" value="NagB/RpiA/CoA transferase-like"/>
    <property type="match status" value="1"/>
</dbReference>
<dbReference type="Gene3D" id="3.40.50.10420">
    <property type="entry name" value="NagB/RpiA/CoA transferase-like"/>
    <property type="match status" value="1"/>
</dbReference>
<evidence type="ECO:0000256" key="5">
    <source>
        <dbReference type="ARBA" id="ARBA00038966"/>
    </source>
</evidence>
<dbReference type="Pfam" id="PF01812">
    <property type="entry name" value="5-FTHF_cyc-lig"/>
    <property type="match status" value="1"/>
</dbReference>
<dbReference type="EC" id="6.3.3.2" evidence="5"/>
<dbReference type="GO" id="GO:0005524">
    <property type="term" value="F:ATP binding"/>
    <property type="evidence" value="ECO:0007669"/>
    <property type="project" value="UniProtKB-KW"/>
</dbReference>
<evidence type="ECO:0000313" key="6">
    <source>
        <dbReference type="EMBL" id="TQB73715.1"/>
    </source>
</evidence>
<comment type="similarity">
    <text evidence="1">Belongs to the 5-formyltetrahydrofolate cyclo-ligase family.</text>
</comment>
<dbReference type="GO" id="GO:0030272">
    <property type="term" value="F:5-formyltetrahydrofolate cyclo-ligase activity"/>
    <property type="evidence" value="ECO:0007669"/>
    <property type="project" value="UniProtKB-EC"/>
</dbReference>
<reference evidence="6 7" key="1">
    <citation type="submission" date="2019-06" db="EMBL/GenBank/DDBJ databases">
        <title>Wine fermentation using esterase from Monascus purpureus.</title>
        <authorList>
            <person name="Geng C."/>
            <person name="Zhang Y."/>
        </authorList>
    </citation>
    <scope>NUCLEOTIDE SEQUENCE [LARGE SCALE GENOMIC DNA]</scope>
    <source>
        <strain evidence="6">HQ1</strain>
    </source>
</reference>
<proteinExistence type="inferred from homology"/>
<dbReference type="GO" id="GO:0005739">
    <property type="term" value="C:mitochondrion"/>
    <property type="evidence" value="ECO:0007669"/>
    <property type="project" value="TreeGrafter"/>
</dbReference>
<evidence type="ECO:0000256" key="3">
    <source>
        <dbReference type="ARBA" id="ARBA00022840"/>
    </source>
</evidence>
<dbReference type="EMBL" id="VIFY01000040">
    <property type="protein sequence ID" value="TQB73715.1"/>
    <property type="molecule type" value="Genomic_DNA"/>
</dbReference>